<proteinExistence type="predicted"/>
<reference evidence="1 2" key="1">
    <citation type="submission" date="2016-10" db="EMBL/GenBank/DDBJ databases">
        <authorList>
            <person name="de Groot N.N."/>
        </authorList>
    </citation>
    <scope>NUCLEOTIDE SEQUENCE [LARGE SCALE GENOMIC DNA]</scope>
    <source>
        <strain evidence="1 2">DSM 12271</strain>
    </source>
</reference>
<accession>A0A1I0XRN2</accession>
<evidence type="ECO:0000313" key="1">
    <source>
        <dbReference type="EMBL" id="SFB03695.1"/>
    </source>
</evidence>
<dbReference type="STRING" id="84698.SAMN04488528_1009122"/>
<evidence type="ECO:0000313" key="2">
    <source>
        <dbReference type="Proteomes" id="UP000198619"/>
    </source>
</evidence>
<keyword evidence="2" id="KW-1185">Reference proteome</keyword>
<dbReference type="Proteomes" id="UP000198619">
    <property type="component" value="Unassembled WGS sequence"/>
</dbReference>
<name>A0A1I0XRN2_9CLOT</name>
<organism evidence="1 2">
    <name type="scientific">Clostridium frigidicarnis</name>
    <dbReference type="NCBI Taxonomy" id="84698"/>
    <lineage>
        <taxon>Bacteria</taxon>
        <taxon>Bacillati</taxon>
        <taxon>Bacillota</taxon>
        <taxon>Clostridia</taxon>
        <taxon>Eubacteriales</taxon>
        <taxon>Clostridiaceae</taxon>
        <taxon>Clostridium</taxon>
    </lineage>
</organism>
<dbReference type="EMBL" id="FOKI01000009">
    <property type="protein sequence ID" value="SFB03695.1"/>
    <property type="molecule type" value="Genomic_DNA"/>
</dbReference>
<protein>
    <submittedName>
        <fullName evidence="1">Uncharacterized protein</fullName>
    </submittedName>
</protein>
<gene>
    <name evidence="1" type="ORF">SAMN04488528_1009122</name>
</gene>
<dbReference type="AlphaFoldDB" id="A0A1I0XRN2"/>
<sequence>MNKVSNNPQNISEYLKSYWIMSTKETELILPVLMLGVN</sequence>